<dbReference type="InterPro" id="IPR036249">
    <property type="entry name" value="Thioredoxin-like_sf"/>
</dbReference>
<evidence type="ECO:0000313" key="11">
    <source>
        <dbReference type="EMBL" id="MBE9373595.1"/>
    </source>
</evidence>
<feature type="site" description="Contributes to redox potential value" evidence="8">
    <location>
        <position position="31"/>
    </location>
</feature>
<dbReference type="Proteomes" id="UP000598360">
    <property type="component" value="Unassembled WGS sequence"/>
</dbReference>
<dbReference type="PANTHER" id="PTHR45663:SF40">
    <property type="entry name" value="THIOREDOXIN 2"/>
    <property type="match status" value="1"/>
</dbReference>
<proteinExistence type="inferred from homology"/>
<keyword evidence="2" id="KW-0813">Transport</keyword>
<dbReference type="GO" id="GO:0015035">
    <property type="term" value="F:protein-disulfide reductase activity"/>
    <property type="evidence" value="ECO:0007669"/>
    <property type="project" value="UniProtKB-UniRule"/>
</dbReference>
<dbReference type="NCBIfam" id="TIGR01068">
    <property type="entry name" value="thioredoxin"/>
    <property type="match status" value="1"/>
</dbReference>
<protein>
    <recommendedName>
        <fullName evidence="6 7">Thioredoxin</fullName>
    </recommendedName>
</protein>
<evidence type="ECO:0000259" key="10">
    <source>
        <dbReference type="PROSITE" id="PS51352"/>
    </source>
</evidence>
<evidence type="ECO:0000256" key="4">
    <source>
        <dbReference type="ARBA" id="ARBA00023157"/>
    </source>
</evidence>
<evidence type="ECO:0000256" key="1">
    <source>
        <dbReference type="ARBA" id="ARBA00008987"/>
    </source>
</evidence>
<evidence type="ECO:0000256" key="5">
    <source>
        <dbReference type="ARBA" id="ARBA00023284"/>
    </source>
</evidence>
<comment type="similarity">
    <text evidence="1 7">Belongs to the thioredoxin family.</text>
</comment>
<dbReference type="PANTHER" id="PTHR45663">
    <property type="entry name" value="GEO12009P1"/>
    <property type="match status" value="1"/>
</dbReference>
<dbReference type="Pfam" id="PF00085">
    <property type="entry name" value="Thioredoxin"/>
    <property type="match status" value="1"/>
</dbReference>
<feature type="active site" description="Nucleophile" evidence="8">
    <location>
        <position position="33"/>
    </location>
</feature>
<sequence length="116" mass="12931">MAPVTLTTDNFEDVVSGGTFVIIDFWASWCGPCRMFAPVFERAADQHDDITFAKVDTEDQPELAKAFEVQSIPTLAIVREGTVIFQQAGALPEHVFEDLIRQAREVDMQQVRASAQ</sequence>
<evidence type="ECO:0000256" key="9">
    <source>
        <dbReference type="PIRSR" id="PIRSR000077-4"/>
    </source>
</evidence>
<dbReference type="PRINTS" id="PR00421">
    <property type="entry name" value="THIOREDOXIN"/>
</dbReference>
<dbReference type="AlphaFoldDB" id="A0A929FYL2"/>
<dbReference type="PIRSF" id="PIRSF000077">
    <property type="entry name" value="Thioredoxin"/>
    <property type="match status" value="1"/>
</dbReference>
<evidence type="ECO:0000256" key="8">
    <source>
        <dbReference type="PIRSR" id="PIRSR000077-1"/>
    </source>
</evidence>
<accession>A0A929FYL2</accession>
<reference evidence="11" key="1">
    <citation type="submission" date="2020-10" db="EMBL/GenBank/DDBJ databases">
        <title>Diversity and distribution of actinomycetes associated with coral in the coast of Hainan.</title>
        <authorList>
            <person name="Li F."/>
        </authorList>
    </citation>
    <scope>NUCLEOTIDE SEQUENCE</scope>
    <source>
        <strain evidence="11">HNM0983</strain>
    </source>
</reference>
<organism evidence="11 12">
    <name type="scientific">Saccharopolyspora montiporae</name>
    <dbReference type="NCBI Taxonomy" id="2781240"/>
    <lineage>
        <taxon>Bacteria</taxon>
        <taxon>Bacillati</taxon>
        <taxon>Actinomycetota</taxon>
        <taxon>Actinomycetes</taxon>
        <taxon>Pseudonocardiales</taxon>
        <taxon>Pseudonocardiaceae</taxon>
        <taxon>Saccharopolyspora</taxon>
    </lineage>
</organism>
<comment type="caution">
    <text evidence="11">The sequence shown here is derived from an EMBL/GenBank/DDBJ whole genome shotgun (WGS) entry which is preliminary data.</text>
</comment>
<dbReference type="Gene3D" id="3.40.30.10">
    <property type="entry name" value="Glutaredoxin"/>
    <property type="match status" value="1"/>
</dbReference>
<dbReference type="EMBL" id="JADEYC010000007">
    <property type="protein sequence ID" value="MBE9373595.1"/>
    <property type="molecule type" value="Genomic_DNA"/>
</dbReference>
<dbReference type="SUPFAM" id="SSF52833">
    <property type="entry name" value="Thioredoxin-like"/>
    <property type="match status" value="1"/>
</dbReference>
<keyword evidence="5 9" id="KW-0676">Redox-active center</keyword>
<feature type="disulfide bond" description="Redox-active" evidence="9">
    <location>
        <begin position="30"/>
        <end position="33"/>
    </location>
</feature>
<feature type="domain" description="Thioredoxin" evidence="10">
    <location>
        <begin position="1"/>
        <end position="105"/>
    </location>
</feature>
<feature type="site" description="Deprotonates C-terminal active site Cys" evidence="8">
    <location>
        <position position="24"/>
    </location>
</feature>
<dbReference type="PROSITE" id="PS00194">
    <property type="entry name" value="THIOREDOXIN_1"/>
    <property type="match status" value="1"/>
</dbReference>
<feature type="site" description="Contributes to redox potential value" evidence="8">
    <location>
        <position position="32"/>
    </location>
</feature>
<dbReference type="GO" id="GO:0005829">
    <property type="term" value="C:cytosol"/>
    <property type="evidence" value="ECO:0007669"/>
    <property type="project" value="TreeGrafter"/>
</dbReference>
<dbReference type="RefSeq" id="WP_193927046.1">
    <property type="nucleotide sequence ID" value="NZ_JADEYC010000007.1"/>
</dbReference>
<evidence type="ECO:0000256" key="2">
    <source>
        <dbReference type="ARBA" id="ARBA00022448"/>
    </source>
</evidence>
<evidence type="ECO:0000313" key="12">
    <source>
        <dbReference type="Proteomes" id="UP000598360"/>
    </source>
</evidence>
<dbReference type="InterPro" id="IPR017937">
    <property type="entry name" value="Thioredoxin_CS"/>
</dbReference>
<evidence type="ECO:0000256" key="7">
    <source>
        <dbReference type="PIRNR" id="PIRNR000077"/>
    </source>
</evidence>
<dbReference type="InterPro" id="IPR013766">
    <property type="entry name" value="Thioredoxin_domain"/>
</dbReference>
<gene>
    <name evidence="11" type="primary">trxA</name>
    <name evidence="11" type="ORF">IQ251_03935</name>
</gene>
<dbReference type="InterPro" id="IPR005746">
    <property type="entry name" value="Thioredoxin"/>
</dbReference>
<keyword evidence="4 9" id="KW-1015">Disulfide bond</keyword>
<evidence type="ECO:0000256" key="3">
    <source>
        <dbReference type="ARBA" id="ARBA00022982"/>
    </source>
</evidence>
<dbReference type="CDD" id="cd02947">
    <property type="entry name" value="TRX_family"/>
    <property type="match status" value="1"/>
</dbReference>
<dbReference type="PROSITE" id="PS51352">
    <property type="entry name" value="THIOREDOXIN_2"/>
    <property type="match status" value="1"/>
</dbReference>
<feature type="active site" description="Nucleophile" evidence="8">
    <location>
        <position position="30"/>
    </location>
</feature>
<evidence type="ECO:0000256" key="6">
    <source>
        <dbReference type="NCBIfam" id="TIGR01068"/>
    </source>
</evidence>
<name>A0A929FYL2_9PSEU</name>
<keyword evidence="3" id="KW-0249">Electron transport</keyword>
<keyword evidence="12" id="KW-1185">Reference proteome</keyword>